<evidence type="ECO:0000256" key="1">
    <source>
        <dbReference type="SAM" id="MobiDB-lite"/>
    </source>
</evidence>
<dbReference type="Gene3D" id="3.10.20.90">
    <property type="entry name" value="Phosphatidylinositol 3-kinase Catalytic Subunit, Chain A, domain 1"/>
    <property type="match status" value="1"/>
</dbReference>
<evidence type="ECO:0000313" key="4">
    <source>
        <dbReference type="EMBL" id="VVA25601.1"/>
    </source>
</evidence>
<dbReference type="Proteomes" id="UP000327085">
    <property type="component" value="Chromosome 4"/>
</dbReference>
<reference evidence="5" key="2">
    <citation type="journal article" date="2020" name="Plant J.">
        <title>Transposons played a major role in the diversification between the closely related almond and peach genomes: results from the almond genome sequence.</title>
        <authorList>
            <person name="Alioto T."/>
            <person name="Alexiou K.G."/>
            <person name="Bardil A."/>
            <person name="Barteri F."/>
            <person name="Castanera R."/>
            <person name="Cruz F."/>
            <person name="Dhingra A."/>
            <person name="Duval H."/>
            <person name="Fernandez I Marti A."/>
            <person name="Frias L."/>
            <person name="Galan B."/>
            <person name="Garcia J.L."/>
            <person name="Howad W."/>
            <person name="Gomez-Garrido J."/>
            <person name="Gut M."/>
            <person name="Julca I."/>
            <person name="Morata J."/>
            <person name="Puigdomenech P."/>
            <person name="Ribeca P."/>
            <person name="Rubio Cabetas M.J."/>
            <person name="Vlasova A."/>
            <person name="Wirthensohn M."/>
            <person name="Garcia-Mas J."/>
            <person name="Gabaldon T."/>
            <person name="Casacuberta J.M."/>
            <person name="Arus P."/>
        </authorList>
    </citation>
    <scope>NUCLEOTIDE SEQUENCE [LARGE SCALE GENOMIC DNA]</scope>
    <source>
        <strain evidence="5">cv. Texas</strain>
    </source>
</reference>
<reference evidence="4" key="1">
    <citation type="submission" date="2019-07" db="EMBL/GenBank/DDBJ databases">
        <authorList>
            <person name="Alioto T."/>
            <person name="Alioto T."/>
            <person name="Gomez Garrido J."/>
        </authorList>
    </citation>
    <scope>NUCLEOTIDE SEQUENCE</scope>
</reference>
<dbReference type="InterPro" id="IPR029071">
    <property type="entry name" value="Ubiquitin-like_domsf"/>
</dbReference>
<evidence type="ECO:0000259" key="2">
    <source>
        <dbReference type="Pfam" id="PF11976"/>
    </source>
</evidence>
<feature type="compositionally biased region" description="Acidic residues" evidence="1">
    <location>
        <begin position="80"/>
        <end position="89"/>
    </location>
</feature>
<evidence type="ECO:0000313" key="6">
    <source>
        <dbReference type="Proteomes" id="UP001054821"/>
    </source>
</evidence>
<reference evidence="3 6" key="3">
    <citation type="journal article" date="2022" name="G3 (Bethesda)">
        <title>Whole-genome sequence and methylome profiling of the almond [Prunus dulcis (Mill.) D.A. Webb] cultivar 'Nonpareil'.</title>
        <authorList>
            <person name="D'Amico-Willman K.M."/>
            <person name="Ouma W.Z."/>
            <person name="Meulia T."/>
            <person name="Sideli G.M."/>
            <person name="Gradziel T.M."/>
            <person name="Fresnedo-Ramirez J."/>
        </authorList>
    </citation>
    <scope>NUCLEOTIDE SEQUENCE [LARGE SCALE GENOMIC DNA]</scope>
    <source>
        <strain evidence="3">Clone GOH B32 T37-40</strain>
    </source>
</reference>
<dbReference type="SUPFAM" id="SSF54236">
    <property type="entry name" value="Ubiquitin-like"/>
    <property type="match status" value="1"/>
</dbReference>
<dbReference type="Pfam" id="PF11976">
    <property type="entry name" value="Rad60-SLD"/>
    <property type="match status" value="1"/>
</dbReference>
<dbReference type="AlphaFoldDB" id="A0A5E4FG67"/>
<dbReference type="InParanoid" id="A0A5E4FG67"/>
<feature type="domain" description="Rad60/SUMO-like" evidence="2">
    <location>
        <begin position="27"/>
        <end position="91"/>
    </location>
</feature>
<dbReference type="Gramene" id="VVA25601">
    <property type="protein sequence ID" value="VVA25601"/>
    <property type="gene ID" value="Prudul26B024771"/>
</dbReference>
<evidence type="ECO:0000313" key="3">
    <source>
        <dbReference type="EMBL" id="KAI5333836.1"/>
    </source>
</evidence>
<sequence>MGVGRRVPVGAQRNMLGVPKRPTRILLLVKDPWENFLMFRIKRSTQLKKLMIVYCDKKSVELDNMRFVHNGRLVRPNLTPDEDDEEESDEVKGTCGSNSLRSNSIDRSVIGPVVEDTKSLLTKVIGECFTHICRTTNGVAHRLAHFALHTGGFLYWFEEPPDFISDVLYEDFNS</sequence>
<accession>A0A5E4FG67</accession>
<dbReference type="InterPro" id="IPR022617">
    <property type="entry name" value="Rad60/SUMO-like_dom"/>
</dbReference>
<dbReference type="EMBL" id="JAJFAZ020000004">
    <property type="protein sequence ID" value="KAI5333836.1"/>
    <property type="molecule type" value="Genomic_DNA"/>
</dbReference>
<protein>
    <submittedName>
        <fullName evidence="4">PREDICTED: small</fullName>
    </submittedName>
</protein>
<evidence type="ECO:0000313" key="5">
    <source>
        <dbReference type="Proteomes" id="UP000327085"/>
    </source>
</evidence>
<gene>
    <name evidence="4" type="ORF">ALMOND_2B024771</name>
    <name evidence="3" type="ORF">L3X38_023968</name>
</gene>
<dbReference type="PANTHER" id="PTHR10562">
    <property type="entry name" value="SMALL UBIQUITIN-RELATED MODIFIER"/>
    <property type="match status" value="1"/>
</dbReference>
<feature type="region of interest" description="Disordered" evidence="1">
    <location>
        <begin position="76"/>
        <end position="99"/>
    </location>
</feature>
<dbReference type="EMBL" id="CABIKO010000096">
    <property type="protein sequence ID" value="VVA25601.1"/>
    <property type="molecule type" value="Genomic_DNA"/>
</dbReference>
<proteinExistence type="predicted"/>
<dbReference type="Proteomes" id="UP001054821">
    <property type="component" value="Chromosome 4"/>
</dbReference>
<keyword evidence="6" id="KW-1185">Reference proteome</keyword>
<name>A0A5E4FG67_PRUDU</name>
<organism evidence="4 5">
    <name type="scientific">Prunus dulcis</name>
    <name type="common">Almond</name>
    <name type="synonym">Amygdalus dulcis</name>
    <dbReference type="NCBI Taxonomy" id="3755"/>
    <lineage>
        <taxon>Eukaryota</taxon>
        <taxon>Viridiplantae</taxon>
        <taxon>Streptophyta</taxon>
        <taxon>Embryophyta</taxon>
        <taxon>Tracheophyta</taxon>
        <taxon>Spermatophyta</taxon>
        <taxon>Magnoliopsida</taxon>
        <taxon>eudicotyledons</taxon>
        <taxon>Gunneridae</taxon>
        <taxon>Pentapetalae</taxon>
        <taxon>rosids</taxon>
        <taxon>fabids</taxon>
        <taxon>Rosales</taxon>
        <taxon>Rosaceae</taxon>
        <taxon>Amygdaloideae</taxon>
        <taxon>Amygdaleae</taxon>
        <taxon>Prunus</taxon>
    </lineage>
</organism>